<dbReference type="Gene3D" id="2.60.120.10">
    <property type="entry name" value="Jelly Rolls"/>
    <property type="match status" value="1"/>
</dbReference>
<evidence type="ECO:0000313" key="5">
    <source>
        <dbReference type="EMBL" id="RKP54381.1"/>
    </source>
</evidence>
<dbReference type="Pfam" id="PF02311">
    <property type="entry name" value="AraC_binding"/>
    <property type="match status" value="1"/>
</dbReference>
<dbReference type="SMART" id="SM00342">
    <property type="entry name" value="HTH_ARAC"/>
    <property type="match status" value="1"/>
</dbReference>
<dbReference type="PRINTS" id="PR00032">
    <property type="entry name" value="HTHARAC"/>
</dbReference>
<dbReference type="PROSITE" id="PS01124">
    <property type="entry name" value="HTH_ARAC_FAMILY_2"/>
    <property type="match status" value="1"/>
</dbReference>
<dbReference type="SUPFAM" id="SSF46689">
    <property type="entry name" value="Homeodomain-like"/>
    <property type="match status" value="2"/>
</dbReference>
<gene>
    <name evidence="5" type="ORF">D7Z26_13580</name>
</gene>
<dbReference type="PANTHER" id="PTHR43280">
    <property type="entry name" value="ARAC-FAMILY TRANSCRIPTIONAL REGULATOR"/>
    <property type="match status" value="1"/>
</dbReference>
<dbReference type="InterPro" id="IPR037923">
    <property type="entry name" value="HTH-like"/>
</dbReference>
<proteinExistence type="predicted"/>
<organism evidence="5 6">
    <name type="scientific">Cohnella endophytica</name>
    <dbReference type="NCBI Taxonomy" id="2419778"/>
    <lineage>
        <taxon>Bacteria</taxon>
        <taxon>Bacillati</taxon>
        <taxon>Bacillota</taxon>
        <taxon>Bacilli</taxon>
        <taxon>Bacillales</taxon>
        <taxon>Paenibacillaceae</taxon>
        <taxon>Cohnella</taxon>
    </lineage>
</organism>
<dbReference type="SUPFAM" id="SSF51215">
    <property type="entry name" value="Regulatory protein AraC"/>
    <property type="match status" value="1"/>
</dbReference>
<keyword evidence="6" id="KW-1185">Reference proteome</keyword>
<feature type="domain" description="HTH araC/xylS-type" evidence="4">
    <location>
        <begin position="192"/>
        <end position="290"/>
    </location>
</feature>
<evidence type="ECO:0000256" key="1">
    <source>
        <dbReference type="ARBA" id="ARBA00023015"/>
    </source>
</evidence>
<dbReference type="OrthoDB" id="2582835at2"/>
<sequence>MVRKAIEITPAHIYFDEELPYNVNRISESYSLQLHEHEFTEICYVAEGNGVHFIGDETLKVSPGDLFILPLGTSHVFRPRSTDSENPLVVYNFIFMANRVAEALRQFPGLDELPKALCLLNLVPGQPVWRQIRDSSGAFRSLLVQAYQEFRLRKVGFVARMHGLFIALATEIERHLTELERDVPAMTERVLSTAILFIRNHFAGPITAGQVAIASGLSERHFHRLFTKEMGCTFTQYVQNLRIELSCELLRTTRLSVSEIAEAAGYQDKGFFVKLFKKRTGHTPRSYRKE</sequence>
<evidence type="ECO:0000256" key="2">
    <source>
        <dbReference type="ARBA" id="ARBA00023125"/>
    </source>
</evidence>
<dbReference type="GO" id="GO:0003700">
    <property type="term" value="F:DNA-binding transcription factor activity"/>
    <property type="evidence" value="ECO:0007669"/>
    <property type="project" value="InterPro"/>
</dbReference>
<dbReference type="PANTHER" id="PTHR43280:SF28">
    <property type="entry name" value="HTH-TYPE TRANSCRIPTIONAL ACTIVATOR RHAS"/>
    <property type="match status" value="1"/>
</dbReference>
<comment type="caution">
    <text evidence="5">The sequence shown here is derived from an EMBL/GenBank/DDBJ whole genome shotgun (WGS) entry which is preliminary data.</text>
</comment>
<keyword evidence="3" id="KW-0804">Transcription</keyword>
<evidence type="ECO:0000259" key="4">
    <source>
        <dbReference type="PROSITE" id="PS01124"/>
    </source>
</evidence>
<dbReference type="InterPro" id="IPR003313">
    <property type="entry name" value="AraC-bd"/>
</dbReference>
<evidence type="ECO:0000256" key="3">
    <source>
        <dbReference type="ARBA" id="ARBA00023163"/>
    </source>
</evidence>
<keyword evidence="2" id="KW-0238">DNA-binding</keyword>
<dbReference type="GO" id="GO:0043565">
    <property type="term" value="F:sequence-specific DNA binding"/>
    <property type="evidence" value="ECO:0007669"/>
    <property type="project" value="InterPro"/>
</dbReference>
<dbReference type="InterPro" id="IPR020449">
    <property type="entry name" value="Tscrpt_reg_AraC-type_HTH"/>
</dbReference>
<dbReference type="InterPro" id="IPR009057">
    <property type="entry name" value="Homeodomain-like_sf"/>
</dbReference>
<dbReference type="RefSeq" id="WP_120977486.1">
    <property type="nucleotide sequence ID" value="NZ_RBZM01000005.1"/>
</dbReference>
<dbReference type="Proteomes" id="UP000282076">
    <property type="component" value="Unassembled WGS sequence"/>
</dbReference>
<name>A0A494XUT9_9BACL</name>
<dbReference type="EMBL" id="RBZM01000005">
    <property type="protein sequence ID" value="RKP54381.1"/>
    <property type="molecule type" value="Genomic_DNA"/>
</dbReference>
<dbReference type="Gene3D" id="1.10.10.60">
    <property type="entry name" value="Homeodomain-like"/>
    <property type="match status" value="2"/>
</dbReference>
<dbReference type="InterPro" id="IPR014710">
    <property type="entry name" value="RmlC-like_jellyroll"/>
</dbReference>
<dbReference type="AlphaFoldDB" id="A0A494XUT9"/>
<dbReference type="Pfam" id="PF12833">
    <property type="entry name" value="HTH_18"/>
    <property type="match status" value="1"/>
</dbReference>
<dbReference type="PROSITE" id="PS00041">
    <property type="entry name" value="HTH_ARAC_FAMILY_1"/>
    <property type="match status" value="1"/>
</dbReference>
<dbReference type="InterPro" id="IPR018062">
    <property type="entry name" value="HTH_AraC-typ_CS"/>
</dbReference>
<keyword evidence="1" id="KW-0805">Transcription regulation</keyword>
<evidence type="ECO:0000313" key="6">
    <source>
        <dbReference type="Proteomes" id="UP000282076"/>
    </source>
</evidence>
<accession>A0A494XUT9</accession>
<reference evidence="5 6" key="1">
    <citation type="submission" date="2018-10" db="EMBL/GenBank/DDBJ databases">
        <title>Cohnella sp. M2MS4P-1, whole genome shotgun sequence.</title>
        <authorList>
            <person name="Tuo L."/>
        </authorList>
    </citation>
    <scope>NUCLEOTIDE SEQUENCE [LARGE SCALE GENOMIC DNA]</scope>
    <source>
        <strain evidence="5 6">M2MS4P-1</strain>
    </source>
</reference>
<protein>
    <submittedName>
        <fullName evidence="5">AraC family transcriptional regulator</fullName>
    </submittedName>
</protein>
<dbReference type="InterPro" id="IPR018060">
    <property type="entry name" value="HTH_AraC"/>
</dbReference>